<comment type="caution">
    <text evidence="1">The sequence shown here is derived from an EMBL/GenBank/DDBJ whole genome shotgun (WGS) entry which is preliminary data.</text>
</comment>
<protein>
    <submittedName>
        <fullName evidence="1">Uncharacterized protein</fullName>
    </submittedName>
</protein>
<sequence>MMSTVFPNSAPLTSVASVVIHLEANKFLKWRNTSGERGKKLEAMMSKRKLRARVPPLADTHLALSDHIRNLYVHCNSQPMPNLNSLFHSRKSGFLVIFDASRFSRCVSTLFVQG</sequence>
<accession>A0AAD5NAY5</accession>
<dbReference type="Proteomes" id="UP001196413">
    <property type="component" value="Unassembled WGS sequence"/>
</dbReference>
<keyword evidence="2" id="KW-1185">Reference proteome</keyword>
<evidence type="ECO:0000313" key="2">
    <source>
        <dbReference type="Proteomes" id="UP001196413"/>
    </source>
</evidence>
<evidence type="ECO:0000313" key="1">
    <source>
        <dbReference type="EMBL" id="KAJ1364264.1"/>
    </source>
</evidence>
<organism evidence="1 2">
    <name type="scientific">Parelaphostrongylus tenuis</name>
    <name type="common">Meningeal worm</name>
    <dbReference type="NCBI Taxonomy" id="148309"/>
    <lineage>
        <taxon>Eukaryota</taxon>
        <taxon>Metazoa</taxon>
        <taxon>Ecdysozoa</taxon>
        <taxon>Nematoda</taxon>
        <taxon>Chromadorea</taxon>
        <taxon>Rhabditida</taxon>
        <taxon>Rhabditina</taxon>
        <taxon>Rhabditomorpha</taxon>
        <taxon>Strongyloidea</taxon>
        <taxon>Metastrongylidae</taxon>
        <taxon>Parelaphostrongylus</taxon>
    </lineage>
</organism>
<name>A0AAD5NAY5_PARTN</name>
<dbReference type="EMBL" id="JAHQIW010004907">
    <property type="protein sequence ID" value="KAJ1364264.1"/>
    <property type="molecule type" value="Genomic_DNA"/>
</dbReference>
<gene>
    <name evidence="1" type="ORF">KIN20_024315</name>
</gene>
<proteinExistence type="predicted"/>
<dbReference type="AlphaFoldDB" id="A0AAD5NAY5"/>
<reference evidence="1" key="1">
    <citation type="submission" date="2021-06" db="EMBL/GenBank/DDBJ databases">
        <title>Parelaphostrongylus tenuis whole genome reference sequence.</title>
        <authorList>
            <person name="Garwood T.J."/>
            <person name="Larsen P.A."/>
            <person name="Fountain-Jones N.M."/>
            <person name="Garbe J.R."/>
            <person name="Macchietto M.G."/>
            <person name="Kania S.A."/>
            <person name="Gerhold R.W."/>
            <person name="Richards J.E."/>
            <person name="Wolf T.M."/>
        </authorList>
    </citation>
    <scope>NUCLEOTIDE SEQUENCE</scope>
    <source>
        <strain evidence="1">MNPRO001-30</strain>
        <tissue evidence="1">Meninges</tissue>
    </source>
</reference>